<dbReference type="AlphaFoldDB" id="A0A096D6R8"/>
<sequence length="232" mass="26102">MLFDQDTIKQIQAIAFDAYKTTGRVAALLDGGGDGNRSLAQEMSAAAFRLERGTVAFRRLCEQCQTLPPETAKDAPPPAPLDLACWVERSDYGWLHIRLNTLLPHCRYDAPIWLSDTVARALDRYEAAHARLPMLEHALLIIDEHCEIDARRVYDQDNKGWKAIANAIKGRLIPDDDQYSLGVCLLSRRLPQNVCHIYLIPEQDAGDFLTLRAENYLPFSLTSGYNYGSIPK</sequence>
<dbReference type="eggNOG" id="ENOG50343TN">
    <property type="taxonomic scope" value="Bacteria"/>
</dbReference>
<comment type="caution">
    <text evidence="1">The sequence shown here is derived from an EMBL/GenBank/DDBJ whole genome shotgun (WGS) entry which is preliminary data.</text>
</comment>
<dbReference type="HOGENOM" id="CLU_1259625_0_0_9"/>
<dbReference type="Proteomes" id="UP000029585">
    <property type="component" value="Unassembled WGS sequence"/>
</dbReference>
<accession>A0A096D6R8</accession>
<protein>
    <submittedName>
        <fullName evidence="1">Uncharacterized protein</fullName>
    </submittedName>
</protein>
<gene>
    <name evidence="1" type="ORF">HMPREF9460_03763</name>
</gene>
<organism evidence="1 2">
    <name type="scientific">Flavonifractor plautii 1_3_50AFAA</name>
    <dbReference type="NCBI Taxonomy" id="742738"/>
    <lineage>
        <taxon>Bacteria</taxon>
        <taxon>Bacillati</taxon>
        <taxon>Bacillota</taxon>
        <taxon>Clostridia</taxon>
        <taxon>Eubacteriales</taxon>
        <taxon>Oscillospiraceae</taxon>
        <taxon>Flavonifractor</taxon>
    </lineage>
</organism>
<reference evidence="1 2" key="1">
    <citation type="submission" date="2011-08" db="EMBL/GenBank/DDBJ databases">
        <title>The Genome Sequence of Clostridium orbiscindens 1_3_50AFAA.</title>
        <authorList>
            <consortium name="The Broad Institute Genome Sequencing Platform"/>
            <person name="Earl A."/>
            <person name="Ward D."/>
            <person name="Feldgarden M."/>
            <person name="Gevers D."/>
            <person name="Daigneault M."/>
            <person name="Strauss J."/>
            <person name="Allen-Vercoe E."/>
            <person name="Young S.K."/>
            <person name="Zeng Q."/>
            <person name="Gargeya S."/>
            <person name="Fitzgerald M."/>
            <person name="Haas B."/>
            <person name="Abouelleil A."/>
            <person name="Alvarado L."/>
            <person name="Arachchi H.M."/>
            <person name="Berlin A."/>
            <person name="Brown A."/>
            <person name="Chapman S.B."/>
            <person name="Chen Z."/>
            <person name="Dunbar C."/>
            <person name="Freedman E."/>
            <person name="Gearin G."/>
            <person name="Gellesch M."/>
            <person name="Goldberg J."/>
            <person name="Griggs A."/>
            <person name="Gujja S."/>
            <person name="Heiman D."/>
            <person name="Howarth C."/>
            <person name="Larson L."/>
            <person name="Lui A."/>
            <person name="MacDonald P.J.P."/>
            <person name="Montmayeur A."/>
            <person name="Murphy C."/>
            <person name="Neiman D."/>
            <person name="Pearson M."/>
            <person name="Priest M."/>
            <person name="Roberts A."/>
            <person name="Saif S."/>
            <person name="Shea T."/>
            <person name="Shenoy N."/>
            <person name="Sisk P."/>
            <person name="Stolte C."/>
            <person name="Sykes S."/>
            <person name="Wortman J."/>
            <person name="Nusbaum C."/>
            <person name="Birren B."/>
        </authorList>
    </citation>
    <scope>NUCLEOTIDE SEQUENCE [LARGE SCALE GENOMIC DNA]</scope>
    <source>
        <strain evidence="1 2">1_3_50AFAA</strain>
    </source>
</reference>
<name>A0A096D6R8_FLAPL</name>
<dbReference type="EMBL" id="ADLO01000114">
    <property type="protein sequence ID" value="KGF53254.1"/>
    <property type="molecule type" value="Genomic_DNA"/>
</dbReference>
<dbReference type="RefSeq" id="WP_044943168.1">
    <property type="nucleotide sequence ID" value="NZ_KN174167.1"/>
</dbReference>
<evidence type="ECO:0000313" key="1">
    <source>
        <dbReference type="EMBL" id="KGF53254.1"/>
    </source>
</evidence>
<dbReference type="PATRIC" id="fig|742738.3.peg.3875"/>
<proteinExistence type="predicted"/>
<keyword evidence="2" id="KW-1185">Reference proteome</keyword>
<evidence type="ECO:0000313" key="2">
    <source>
        <dbReference type="Proteomes" id="UP000029585"/>
    </source>
</evidence>